<reference evidence="1" key="1">
    <citation type="submission" date="2019-04" db="EMBL/GenBank/DDBJ databases">
        <title>Microbes associate with the intestines of laboratory mice.</title>
        <authorList>
            <person name="Navarre W."/>
            <person name="Wong E."/>
            <person name="Huang K."/>
            <person name="Tropini C."/>
            <person name="Ng K."/>
            <person name="Yu B."/>
        </authorList>
    </citation>
    <scope>NUCLEOTIDE SEQUENCE</scope>
    <source>
        <strain evidence="1">NM09_H32</strain>
    </source>
</reference>
<organism evidence="1 2">
    <name type="scientific">Dubosiella muris</name>
    <dbReference type="NCBI Taxonomy" id="3038133"/>
    <lineage>
        <taxon>Bacteria</taxon>
        <taxon>Bacillati</taxon>
        <taxon>Bacillota</taxon>
        <taxon>Erysipelotrichia</taxon>
        <taxon>Erysipelotrichales</taxon>
        <taxon>Erysipelotrichaceae</taxon>
        <taxon>Dubosiella</taxon>
    </lineage>
</organism>
<dbReference type="EMBL" id="SRYG01000019">
    <property type="protein sequence ID" value="TGY65309.1"/>
    <property type="molecule type" value="Genomic_DNA"/>
</dbReference>
<comment type="caution">
    <text evidence="1">The sequence shown here is derived from an EMBL/GenBank/DDBJ whole genome shotgun (WGS) entry which is preliminary data.</text>
</comment>
<gene>
    <name evidence="1" type="ORF">E5336_09110</name>
</gene>
<evidence type="ECO:0000313" key="2">
    <source>
        <dbReference type="Proteomes" id="UP000308836"/>
    </source>
</evidence>
<keyword evidence="2" id="KW-1185">Reference proteome</keyword>
<sequence length="308" mass="35081">MKKNYFTIPSSSDGLSLSVMTLIPDHVIGVVQLVHGMAEHKERYLSFMTFLAKHGFATIIHDHRGHGASVPHEDDLGYFGDESGQAIVEDVHDVYLAMKARFPDVPYALFGHSMGSLVVRRYIQLYDDTLDALIVCGAPGNNPLVDQALFLVEKLERRFGKRHRSRLVAALSTGAYDRQFKGRHKNRWISANEDNVHAFNHHDRDGFTFTLNGYKNLFQLVKATYTNEGWRKQNLDLPILFVAGEDDPVILSVEKWKEAQRFLRREGYRHVKGMLFEGMRHEILNEKNGNLVEEAILDFLKDAGGGRE</sequence>
<dbReference type="Proteomes" id="UP000308836">
    <property type="component" value="Unassembled WGS sequence"/>
</dbReference>
<evidence type="ECO:0000313" key="1">
    <source>
        <dbReference type="EMBL" id="TGY65309.1"/>
    </source>
</evidence>
<accession>A0AC61R5K3</accession>
<name>A0AC61R5K3_9FIRM</name>
<proteinExistence type="predicted"/>
<protein>
    <submittedName>
        <fullName evidence="1">Alpha/beta hydrolase</fullName>
    </submittedName>
</protein>
<keyword evidence="1" id="KW-0378">Hydrolase</keyword>